<accession>A0ABD0NCY4</accession>
<dbReference type="AlphaFoldDB" id="A0ABD0NCY4"/>
<protein>
    <submittedName>
        <fullName evidence="2">Uncharacterized protein</fullName>
    </submittedName>
</protein>
<dbReference type="EMBL" id="JAMKFB020000022">
    <property type="protein sequence ID" value="KAL0159210.1"/>
    <property type="molecule type" value="Genomic_DNA"/>
</dbReference>
<evidence type="ECO:0000313" key="3">
    <source>
        <dbReference type="Proteomes" id="UP001529510"/>
    </source>
</evidence>
<organism evidence="2 3">
    <name type="scientific">Cirrhinus mrigala</name>
    <name type="common">Mrigala</name>
    <dbReference type="NCBI Taxonomy" id="683832"/>
    <lineage>
        <taxon>Eukaryota</taxon>
        <taxon>Metazoa</taxon>
        <taxon>Chordata</taxon>
        <taxon>Craniata</taxon>
        <taxon>Vertebrata</taxon>
        <taxon>Euteleostomi</taxon>
        <taxon>Actinopterygii</taxon>
        <taxon>Neopterygii</taxon>
        <taxon>Teleostei</taxon>
        <taxon>Ostariophysi</taxon>
        <taxon>Cypriniformes</taxon>
        <taxon>Cyprinidae</taxon>
        <taxon>Labeoninae</taxon>
        <taxon>Labeonini</taxon>
        <taxon>Cirrhinus</taxon>
    </lineage>
</organism>
<proteinExistence type="predicted"/>
<keyword evidence="3" id="KW-1185">Reference proteome</keyword>
<feature type="compositionally biased region" description="Basic and acidic residues" evidence="1">
    <location>
        <begin position="1"/>
        <end position="14"/>
    </location>
</feature>
<feature type="region of interest" description="Disordered" evidence="1">
    <location>
        <begin position="1"/>
        <end position="25"/>
    </location>
</feature>
<reference evidence="2 3" key="1">
    <citation type="submission" date="2024-05" db="EMBL/GenBank/DDBJ databases">
        <title>Genome sequencing and assembly of Indian major carp, Cirrhinus mrigala (Hamilton, 1822).</title>
        <authorList>
            <person name="Mohindra V."/>
            <person name="Chowdhury L.M."/>
            <person name="Lal K."/>
            <person name="Jena J.K."/>
        </authorList>
    </citation>
    <scope>NUCLEOTIDE SEQUENCE [LARGE SCALE GENOMIC DNA]</scope>
    <source>
        <strain evidence="2">CM1030</strain>
        <tissue evidence="2">Blood</tissue>
    </source>
</reference>
<sequence length="235" mass="26813">MSSEPSKKQTRDGSTETEPETLPAFATSTATTIEVSLLQSINSKLAILEHLHADIKDLKASLEFSQSQILSNQVNHLTSENRIMKEKILDLQCRSMRDNLIFPGIPLPTSTPDDPEKAVKEFMQSSLKIPPETVNRITFHRVHRLTSKDNKKQLPIIAKFEHYKHKELIKSKGKELKGTSFGLNDQFPQEIQERRRALLPIMKQLRQEGNRATLSVDKLYVNGALYRNPNITTWL</sequence>
<name>A0ABD0NCY4_CIRMR</name>
<evidence type="ECO:0000313" key="2">
    <source>
        <dbReference type="EMBL" id="KAL0159210.1"/>
    </source>
</evidence>
<dbReference type="Proteomes" id="UP001529510">
    <property type="component" value="Unassembled WGS sequence"/>
</dbReference>
<dbReference type="Gene3D" id="3.30.70.1820">
    <property type="entry name" value="L1 transposable element, RRM domain"/>
    <property type="match status" value="1"/>
</dbReference>
<gene>
    <name evidence="2" type="ORF">M9458_042935</name>
</gene>
<comment type="caution">
    <text evidence="2">The sequence shown here is derived from an EMBL/GenBank/DDBJ whole genome shotgun (WGS) entry which is preliminary data.</text>
</comment>
<evidence type="ECO:0000256" key="1">
    <source>
        <dbReference type="SAM" id="MobiDB-lite"/>
    </source>
</evidence>